<dbReference type="GO" id="GO:0042956">
    <property type="term" value="P:maltodextrin transmembrane transport"/>
    <property type="evidence" value="ECO:0007669"/>
    <property type="project" value="TreeGrafter"/>
</dbReference>
<evidence type="ECO:0000313" key="5">
    <source>
        <dbReference type="EMBL" id="CAA9430444.1"/>
    </source>
</evidence>
<reference evidence="5" key="1">
    <citation type="submission" date="2020-02" db="EMBL/GenBank/DDBJ databases">
        <authorList>
            <person name="Meier V. D."/>
        </authorList>
    </citation>
    <scope>NUCLEOTIDE SEQUENCE</scope>
    <source>
        <strain evidence="5">AVDCRST_MAG01</strain>
    </source>
</reference>
<organism evidence="5">
    <name type="scientific">uncultured Rubrobacteraceae bacterium</name>
    <dbReference type="NCBI Taxonomy" id="349277"/>
    <lineage>
        <taxon>Bacteria</taxon>
        <taxon>Bacillati</taxon>
        <taxon>Actinomycetota</taxon>
        <taxon>Rubrobacteria</taxon>
        <taxon>Rubrobacterales</taxon>
        <taxon>Rubrobacteraceae</taxon>
        <taxon>environmental samples</taxon>
    </lineage>
</organism>
<name>A0A6J4Q4V1_9ACTN</name>
<dbReference type="Gene3D" id="3.40.190.10">
    <property type="entry name" value="Periplasmic binding protein-like II"/>
    <property type="match status" value="1"/>
</dbReference>
<dbReference type="GO" id="GO:0055052">
    <property type="term" value="C:ATP-binding cassette (ABC) transporter complex, substrate-binding subunit-containing"/>
    <property type="evidence" value="ECO:0007669"/>
    <property type="project" value="TreeGrafter"/>
</dbReference>
<dbReference type="EMBL" id="CADCUW010000383">
    <property type="protein sequence ID" value="CAA9430444.1"/>
    <property type="molecule type" value="Genomic_DNA"/>
</dbReference>
<dbReference type="AlphaFoldDB" id="A0A6J4Q4V1"/>
<dbReference type="GO" id="GO:1901982">
    <property type="term" value="F:maltose binding"/>
    <property type="evidence" value="ECO:0007669"/>
    <property type="project" value="TreeGrafter"/>
</dbReference>
<evidence type="ECO:0000256" key="3">
    <source>
        <dbReference type="ARBA" id="ARBA00022729"/>
    </source>
</evidence>
<dbReference type="CDD" id="cd13585">
    <property type="entry name" value="PBP2_TMBP_like"/>
    <property type="match status" value="1"/>
</dbReference>
<feature type="compositionally biased region" description="Polar residues" evidence="4">
    <location>
        <begin position="425"/>
        <end position="439"/>
    </location>
</feature>
<keyword evidence="2" id="KW-0813">Transport</keyword>
<protein>
    <recommendedName>
        <fullName evidence="6">ABC transporter, substrate-binding protein (Cluster 1, maltose/g3p/polyamine/iron)</fullName>
    </recommendedName>
</protein>
<evidence type="ECO:0008006" key="6">
    <source>
        <dbReference type="Google" id="ProtNLM"/>
    </source>
</evidence>
<gene>
    <name evidence="5" type="ORF">AVDCRST_MAG01-01-2888</name>
</gene>
<accession>A0A6J4Q4V1</accession>
<evidence type="ECO:0000256" key="2">
    <source>
        <dbReference type="ARBA" id="ARBA00022448"/>
    </source>
</evidence>
<dbReference type="InterPro" id="IPR006059">
    <property type="entry name" value="SBP"/>
</dbReference>
<proteinExistence type="inferred from homology"/>
<dbReference type="Pfam" id="PF01547">
    <property type="entry name" value="SBP_bac_1"/>
    <property type="match status" value="1"/>
</dbReference>
<sequence length="447" mass="49103">MEMALREGEKMRKRLVGRRWSRRDFLKAGGGAFVGAYALGMAGCGGGGGSGSGELTVLTWGSTSGEEKGFRDLAKRYNAQNPEVPVRMEFVPPEQAYEQLDTRLAAGEAPDIARLQYQQMGRYASEGALVDLSEYLGEGYGDAFTPALWQAVNYEGAPYGMPQHTDTFAVFYNTDIFQNVGIEVPRSMEESWTWDEFLEIATGIKEEGAADYAFAYNWQTDTAAYRWMPLLFQHGGQLLTSDLGAPDIDSSAGVETVAFTKRWFDEDLVPPSTSIKSGEQIETLFSNGTTAMMLNGDWLIPFVVDNMEAGWDVTYMIRDQGMASDLGGNALAVTRDSPNPEAAADFLKFAANEENMSRFCIDGGFIPVRTSLAEQGLDYKQSPEQMNRFVEQATTVPEKMAQEQTVPAFGNIVQVLADQLESAFKTGQSPEQTTRNIASGVQEALED</sequence>
<dbReference type="SUPFAM" id="SSF53850">
    <property type="entry name" value="Periplasmic binding protein-like II"/>
    <property type="match status" value="1"/>
</dbReference>
<feature type="region of interest" description="Disordered" evidence="4">
    <location>
        <begin position="425"/>
        <end position="447"/>
    </location>
</feature>
<keyword evidence="3" id="KW-0732">Signal</keyword>
<comment type="similarity">
    <text evidence="1">Belongs to the bacterial solute-binding protein 1 family.</text>
</comment>
<evidence type="ECO:0000256" key="1">
    <source>
        <dbReference type="ARBA" id="ARBA00008520"/>
    </source>
</evidence>
<dbReference type="GO" id="GO:0015768">
    <property type="term" value="P:maltose transport"/>
    <property type="evidence" value="ECO:0007669"/>
    <property type="project" value="TreeGrafter"/>
</dbReference>
<evidence type="ECO:0000256" key="4">
    <source>
        <dbReference type="SAM" id="MobiDB-lite"/>
    </source>
</evidence>
<dbReference type="PANTHER" id="PTHR30061:SF50">
    <property type="entry name" value="MALTOSE_MALTODEXTRIN-BINDING PERIPLASMIC PROTEIN"/>
    <property type="match status" value="1"/>
</dbReference>
<dbReference type="PANTHER" id="PTHR30061">
    <property type="entry name" value="MALTOSE-BINDING PERIPLASMIC PROTEIN"/>
    <property type="match status" value="1"/>
</dbReference>